<organism evidence="5 6">
    <name type="scientific">Marinibaculum pumilum</name>
    <dbReference type="NCBI Taxonomy" id="1766165"/>
    <lineage>
        <taxon>Bacteria</taxon>
        <taxon>Pseudomonadati</taxon>
        <taxon>Pseudomonadota</taxon>
        <taxon>Alphaproteobacteria</taxon>
        <taxon>Rhodospirillales</taxon>
        <taxon>Rhodospirillaceae</taxon>
        <taxon>Marinibaculum</taxon>
    </lineage>
</organism>
<feature type="domain" description="ABC transporter" evidence="4">
    <location>
        <begin position="5"/>
        <end position="238"/>
    </location>
</feature>
<keyword evidence="1" id="KW-0813">Transport</keyword>
<dbReference type="InterPro" id="IPR027417">
    <property type="entry name" value="P-loop_NTPase"/>
</dbReference>
<protein>
    <submittedName>
        <fullName evidence="5">ABC transporter ATP-binding protein</fullName>
    </submittedName>
</protein>
<name>A0ABV7KX96_9PROT</name>
<gene>
    <name evidence="5" type="ORF">ACFOGJ_07335</name>
</gene>
<keyword evidence="3 5" id="KW-0067">ATP-binding</keyword>
<keyword evidence="6" id="KW-1185">Reference proteome</keyword>
<evidence type="ECO:0000256" key="3">
    <source>
        <dbReference type="ARBA" id="ARBA00022840"/>
    </source>
</evidence>
<dbReference type="PROSITE" id="PS50893">
    <property type="entry name" value="ABC_TRANSPORTER_2"/>
    <property type="match status" value="1"/>
</dbReference>
<dbReference type="Gene3D" id="3.40.50.300">
    <property type="entry name" value="P-loop containing nucleotide triphosphate hydrolases"/>
    <property type="match status" value="1"/>
</dbReference>
<dbReference type="CDD" id="cd03219">
    <property type="entry name" value="ABC_Mj1267_LivG_branched"/>
    <property type="match status" value="1"/>
</dbReference>
<reference evidence="6" key="1">
    <citation type="journal article" date="2019" name="Int. J. Syst. Evol. Microbiol.">
        <title>The Global Catalogue of Microorganisms (GCM) 10K type strain sequencing project: providing services to taxonomists for standard genome sequencing and annotation.</title>
        <authorList>
            <consortium name="The Broad Institute Genomics Platform"/>
            <consortium name="The Broad Institute Genome Sequencing Center for Infectious Disease"/>
            <person name="Wu L."/>
            <person name="Ma J."/>
        </authorList>
    </citation>
    <scope>NUCLEOTIDE SEQUENCE [LARGE SCALE GENOMIC DNA]</scope>
    <source>
        <strain evidence="6">KCTC 42964</strain>
    </source>
</reference>
<sequence>MAPLLRLQTVSKSYGSLVVTNKLDLELHPREALGVIGPNGAGKSTMFNLITGDVRPDAGRIFFGETDVTAMPPHERCRRGIGRSYQIPHPFTNMTVFENLLVGACYGTGRSEAQVTDDCAEILERTGLLPKANMPAGKLSLLERKRLELARALATQPKALLLDEIAGGLTEAECQELVATIRAIHAAGTAIIWIEHVVHALLSVVERLVVINFGAKLDEGDPQTVFNSPQVQEIYMGISAE</sequence>
<dbReference type="SUPFAM" id="SSF52540">
    <property type="entry name" value="P-loop containing nucleoside triphosphate hydrolases"/>
    <property type="match status" value="1"/>
</dbReference>
<keyword evidence="2" id="KW-0547">Nucleotide-binding</keyword>
<dbReference type="PANTHER" id="PTHR45772:SF7">
    <property type="entry name" value="AMINO ACID ABC TRANSPORTER ATP-BINDING PROTEIN"/>
    <property type="match status" value="1"/>
</dbReference>
<evidence type="ECO:0000313" key="5">
    <source>
        <dbReference type="EMBL" id="MFC3227035.1"/>
    </source>
</evidence>
<evidence type="ECO:0000256" key="2">
    <source>
        <dbReference type="ARBA" id="ARBA00022741"/>
    </source>
</evidence>
<dbReference type="PANTHER" id="PTHR45772">
    <property type="entry name" value="CONSERVED COMPONENT OF ABC TRANSPORTER FOR NATURAL AMINO ACIDS-RELATED"/>
    <property type="match status" value="1"/>
</dbReference>
<comment type="caution">
    <text evidence="5">The sequence shown here is derived from an EMBL/GenBank/DDBJ whole genome shotgun (WGS) entry which is preliminary data.</text>
</comment>
<dbReference type="GO" id="GO:0005524">
    <property type="term" value="F:ATP binding"/>
    <property type="evidence" value="ECO:0007669"/>
    <property type="project" value="UniProtKB-KW"/>
</dbReference>
<evidence type="ECO:0000313" key="6">
    <source>
        <dbReference type="Proteomes" id="UP001595528"/>
    </source>
</evidence>
<dbReference type="Proteomes" id="UP001595528">
    <property type="component" value="Unassembled WGS sequence"/>
</dbReference>
<dbReference type="InterPro" id="IPR051120">
    <property type="entry name" value="ABC_AA/LPS_Transport"/>
</dbReference>
<dbReference type="InterPro" id="IPR003439">
    <property type="entry name" value="ABC_transporter-like_ATP-bd"/>
</dbReference>
<dbReference type="SMART" id="SM00382">
    <property type="entry name" value="AAA"/>
    <property type="match status" value="1"/>
</dbReference>
<dbReference type="RefSeq" id="WP_379899196.1">
    <property type="nucleotide sequence ID" value="NZ_JBHRTR010000019.1"/>
</dbReference>
<evidence type="ECO:0000256" key="1">
    <source>
        <dbReference type="ARBA" id="ARBA00022448"/>
    </source>
</evidence>
<dbReference type="InterPro" id="IPR003593">
    <property type="entry name" value="AAA+_ATPase"/>
</dbReference>
<proteinExistence type="predicted"/>
<dbReference type="Pfam" id="PF00005">
    <property type="entry name" value="ABC_tran"/>
    <property type="match status" value="1"/>
</dbReference>
<accession>A0ABV7KX96</accession>
<evidence type="ECO:0000259" key="4">
    <source>
        <dbReference type="PROSITE" id="PS50893"/>
    </source>
</evidence>
<dbReference type="EMBL" id="JBHRTR010000019">
    <property type="protein sequence ID" value="MFC3227035.1"/>
    <property type="molecule type" value="Genomic_DNA"/>
</dbReference>